<dbReference type="EMBL" id="JAGDFM010000969">
    <property type="protein sequence ID" value="KAG7375706.1"/>
    <property type="molecule type" value="Genomic_DNA"/>
</dbReference>
<dbReference type="GO" id="GO:0003682">
    <property type="term" value="F:chromatin binding"/>
    <property type="evidence" value="ECO:0007669"/>
    <property type="project" value="TreeGrafter"/>
</dbReference>
<feature type="domain" description="SET" evidence="8">
    <location>
        <begin position="1325"/>
        <end position="1441"/>
    </location>
</feature>
<feature type="compositionally biased region" description="Basic and acidic residues" evidence="7">
    <location>
        <begin position="536"/>
        <end position="545"/>
    </location>
</feature>
<feature type="region of interest" description="Disordered" evidence="7">
    <location>
        <begin position="1057"/>
        <end position="1084"/>
    </location>
</feature>
<accession>A0A8T1V442</accession>
<keyword evidence="5" id="KW-0804">Transcription</keyword>
<evidence type="ECO:0000256" key="1">
    <source>
        <dbReference type="ARBA" id="ARBA00022603"/>
    </source>
</evidence>
<evidence type="ECO:0000256" key="5">
    <source>
        <dbReference type="ARBA" id="ARBA00023163"/>
    </source>
</evidence>
<comment type="caution">
    <text evidence="10">The sequence shown here is derived from an EMBL/GenBank/DDBJ whole genome shotgun (WGS) entry which is preliminary data.</text>
</comment>
<feature type="compositionally biased region" description="Basic residues" evidence="7">
    <location>
        <begin position="156"/>
        <end position="166"/>
    </location>
</feature>
<dbReference type="GO" id="GO:0005634">
    <property type="term" value="C:nucleus"/>
    <property type="evidence" value="ECO:0007669"/>
    <property type="project" value="TreeGrafter"/>
</dbReference>
<dbReference type="InterPro" id="IPR041355">
    <property type="entry name" value="Pre-SET_CXC"/>
</dbReference>
<dbReference type="SMART" id="SM00317">
    <property type="entry name" value="SET"/>
    <property type="match status" value="1"/>
</dbReference>
<dbReference type="InterPro" id="IPR001214">
    <property type="entry name" value="SET_dom"/>
</dbReference>
<feature type="region of interest" description="Disordered" evidence="7">
    <location>
        <begin position="56"/>
        <end position="470"/>
    </location>
</feature>
<dbReference type="PROSITE" id="PS50280">
    <property type="entry name" value="SET"/>
    <property type="match status" value="1"/>
</dbReference>
<feature type="compositionally biased region" description="Basic residues" evidence="7">
    <location>
        <begin position="84"/>
        <end position="99"/>
    </location>
</feature>
<evidence type="ECO:0000313" key="10">
    <source>
        <dbReference type="EMBL" id="KAG7375706.1"/>
    </source>
</evidence>
<dbReference type="OrthoDB" id="6141102at2759"/>
<dbReference type="Pfam" id="PF00856">
    <property type="entry name" value="SET"/>
    <property type="match status" value="1"/>
</dbReference>
<dbReference type="Pfam" id="PF18264">
    <property type="entry name" value="preSET_CXC"/>
    <property type="match status" value="1"/>
</dbReference>
<keyword evidence="1" id="KW-0489">Methyltransferase</keyword>
<dbReference type="GO" id="GO:0032259">
    <property type="term" value="P:methylation"/>
    <property type="evidence" value="ECO:0007669"/>
    <property type="project" value="UniProtKB-KW"/>
</dbReference>
<name>A0A8T1V442_9STRA</name>
<feature type="region of interest" description="Disordered" evidence="7">
    <location>
        <begin position="1"/>
        <end position="40"/>
    </location>
</feature>
<keyword evidence="4" id="KW-0805">Transcription regulation</keyword>
<keyword evidence="2" id="KW-0808">Transferase</keyword>
<feature type="compositionally biased region" description="Low complexity" evidence="7">
    <location>
        <begin position="215"/>
        <end position="247"/>
    </location>
</feature>
<feature type="compositionally biased region" description="Low complexity" evidence="7">
    <location>
        <begin position="370"/>
        <end position="411"/>
    </location>
</feature>
<feature type="region of interest" description="Disordered" evidence="7">
    <location>
        <begin position="536"/>
        <end position="565"/>
    </location>
</feature>
<feature type="region of interest" description="Disordered" evidence="7">
    <location>
        <begin position="791"/>
        <end position="810"/>
    </location>
</feature>
<dbReference type="Proteomes" id="UP000694044">
    <property type="component" value="Unassembled WGS sequence"/>
</dbReference>
<evidence type="ECO:0000256" key="4">
    <source>
        <dbReference type="ARBA" id="ARBA00023015"/>
    </source>
</evidence>
<proteinExistence type="predicted"/>
<feature type="compositionally biased region" description="Low complexity" evidence="7">
    <location>
        <begin position="11"/>
        <end position="30"/>
    </location>
</feature>
<dbReference type="SMART" id="SM01114">
    <property type="entry name" value="CXC"/>
    <property type="match status" value="1"/>
</dbReference>
<feature type="compositionally biased region" description="Low complexity" evidence="7">
    <location>
        <begin position="168"/>
        <end position="179"/>
    </location>
</feature>
<feature type="compositionally biased region" description="Low complexity" evidence="7">
    <location>
        <begin position="125"/>
        <end position="152"/>
    </location>
</feature>
<keyword evidence="11" id="KW-1185">Reference proteome</keyword>
<dbReference type="PROSITE" id="PS51633">
    <property type="entry name" value="CXC"/>
    <property type="match status" value="1"/>
</dbReference>
<evidence type="ECO:0000256" key="3">
    <source>
        <dbReference type="ARBA" id="ARBA00022691"/>
    </source>
</evidence>
<evidence type="ECO:0000313" key="11">
    <source>
        <dbReference type="Proteomes" id="UP000694044"/>
    </source>
</evidence>
<dbReference type="PANTHER" id="PTHR45747">
    <property type="entry name" value="HISTONE-LYSINE N-METHYLTRANSFERASE E(Z)"/>
    <property type="match status" value="1"/>
</dbReference>
<feature type="compositionally biased region" description="Basic residues" evidence="7">
    <location>
        <begin position="66"/>
        <end position="75"/>
    </location>
</feature>
<dbReference type="InterPro" id="IPR045318">
    <property type="entry name" value="EZH1/2-like"/>
</dbReference>
<gene>
    <name evidence="10" type="primary">EZH1_4</name>
    <name evidence="10" type="ORF">PHYPSEUDO_015472</name>
</gene>
<organism evidence="10 11">
    <name type="scientific">Phytophthora pseudosyringae</name>
    <dbReference type="NCBI Taxonomy" id="221518"/>
    <lineage>
        <taxon>Eukaryota</taxon>
        <taxon>Sar</taxon>
        <taxon>Stramenopiles</taxon>
        <taxon>Oomycota</taxon>
        <taxon>Peronosporomycetes</taxon>
        <taxon>Peronosporales</taxon>
        <taxon>Peronosporaceae</taxon>
        <taxon>Phytophthora</taxon>
    </lineage>
</organism>
<dbReference type="GO" id="GO:0031507">
    <property type="term" value="P:heterochromatin formation"/>
    <property type="evidence" value="ECO:0007669"/>
    <property type="project" value="TreeGrafter"/>
</dbReference>
<comment type="catalytic activity">
    <reaction evidence="6">
        <text>L-lysyl(27)-[histone H3] + 3 S-adenosyl-L-methionine = N(6),N(6),N(6)-trimethyl-L-lysyl(27)-[histone H3] + 3 S-adenosyl-L-homocysteine + 3 H(+)</text>
        <dbReference type="Rhea" id="RHEA:60292"/>
        <dbReference type="Rhea" id="RHEA-COMP:15535"/>
        <dbReference type="Rhea" id="RHEA-COMP:15548"/>
        <dbReference type="ChEBI" id="CHEBI:15378"/>
        <dbReference type="ChEBI" id="CHEBI:29969"/>
        <dbReference type="ChEBI" id="CHEBI:57856"/>
        <dbReference type="ChEBI" id="CHEBI:59789"/>
        <dbReference type="ChEBI" id="CHEBI:61961"/>
        <dbReference type="EC" id="2.1.1.356"/>
    </reaction>
</comment>
<evidence type="ECO:0000256" key="6">
    <source>
        <dbReference type="ARBA" id="ARBA00048568"/>
    </source>
</evidence>
<feature type="domain" description="CXC" evidence="9">
    <location>
        <begin position="1206"/>
        <end position="1307"/>
    </location>
</feature>
<dbReference type="GO" id="GO:0140951">
    <property type="term" value="F:histone H3K27 trimethyltransferase activity"/>
    <property type="evidence" value="ECO:0007669"/>
    <property type="project" value="UniProtKB-EC"/>
</dbReference>
<evidence type="ECO:0000256" key="7">
    <source>
        <dbReference type="SAM" id="MobiDB-lite"/>
    </source>
</evidence>
<reference evidence="10" key="1">
    <citation type="submission" date="2021-02" db="EMBL/GenBank/DDBJ databases">
        <authorList>
            <person name="Palmer J.M."/>
        </authorList>
    </citation>
    <scope>NUCLEOTIDE SEQUENCE</scope>
    <source>
        <strain evidence="10">SCRP734</strain>
    </source>
</reference>
<dbReference type="InterPro" id="IPR033467">
    <property type="entry name" value="Tesmin/TSO1-like_CXC"/>
</dbReference>
<feature type="compositionally biased region" description="Polar residues" evidence="7">
    <location>
        <begin position="791"/>
        <end position="803"/>
    </location>
</feature>
<evidence type="ECO:0000259" key="9">
    <source>
        <dbReference type="PROSITE" id="PS51633"/>
    </source>
</evidence>
<dbReference type="InterPro" id="IPR026489">
    <property type="entry name" value="CXC_dom"/>
</dbReference>
<evidence type="ECO:0000259" key="8">
    <source>
        <dbReference type="PROSITE" id="PS50280"/>
    </source>
</evidence>
<feature type="compositionally biased region" description="Low complexity" evidence="7">
    <location>
        <begin position="440"/>
        <end position="467"/>
    </location>
</feature>
<dbReference type="PANTHER" id="PTHR45747:SF4">
    <property type="entry name" value="HISTONE-LYSINE N-METHYLTRANSFERASE E(Z)"/>
    <property type="match status" value="1"/>
</dbReference>
<evidence type="ECO:0000256" key="2">
    <source>
        <dbReference type="ARBA" id="ARBA00022679"/>
    </source>
</evidence>
<protein>
    <submittedName>
        <fullName evidence="10">Histone-lysine N-methyltransferase ezh1</fullName>
    </submittedName>
</protein>
<keyword evidence="3" id="KW-0949">S-adenosyl-L-methionine</keyword>
<feature type="compositionally biased region" description="Basic residues" evidence="7">
    <location>
        <begin position="106"/>
        <end position="121"/>
    </location>
</feature>
<sequence length="1453" mass="157061">MEVIVLDDSSDASSESEMASASTTPSTSPALRRRSAQSVGYADAVEAALAMAAALETKEPGASRSSAKKKEKKAPHAPPLLSAKTKKLLTKQQRGRRRPQQTAARPRVKGRGPSASHRRRDMSRPAESSRSGARSSSLSSSSGSDSSSSLSSESRRRPRFGAHMPRRSSSATSEQAGSSGRRRSLGGGRQQVESRRHASAGVAAAAAKSKQPAEVVDLLSSSSSSSSDSSVGGRARSSSLSTSSDNESLTRTGKNRLVLNDRALGRRKPRRDTLSGQHAKSVEAVVRPQITAHANKRTTGKALAAAPAVHEGKRKRVLPQMRRESPGGAKKRGRAPEGLLMKKLKKKKLVVGSRGNRDSVSKSTTATQNAPVSLISSASSASSSPASSPRPVPARKSVTASATASHSASQAREGEMDAYGRYHCRKSVPASAKTPPDKGSSVSPISSSTSSSAVSASSLPSPSPTASPRKKRRVLAYFDTDHMALDDLQAQERELAWIRAQHKQTQNQSCPSKPVAQKRKTCREVIYLDDHSDANSAAHSEELAHSDGQQGQSKEKVKHSAAADQTPPLVSRNAMLHPTSYRGIFFDEAPPNVLSLGGHAWGAPFVSDCDHPLTFYDETDTLASHCSILESFGKPTQCISSVYPSEAAKPQSEVTRCVSSLVTAHLPIIRRYHRRKVQAILTEARQKIAADQVALKKHKRSQRVRTSHLLSRSPAEKLAVKQLKAVQHTCSRNSGGVSFQIGRGDSFVREKTVSSLIQLNRVKEIRPLRTYTTSIGLRANYRVDDDPIQRYTASTRPSGTDDGNGSGELAKKHGLRIGNVADEEVAEFVLRLVVGRLGDSEQVFHALKSELDFSQAYTAYGELKKLHDSRQRASARLDRVEKLCHDGERSSDPDVAAIVNLMEQSSLSKASRAKALSRRLQPPIRNLESSIVDSLLDGATAGLAAVDLRATNSYNELVDVYCGSFCRVCYRYACHEHGGDHPLPARRVDPVYPRVRLMVRTVPSSDRSGGEVAASDEDVVCLDSEANVGVAGARDSSGRDEAASNASKVQIGVEECDMDMSDDGSGRPQLVRRRRQRDTMADPSEYVDASHVSRMAAKMRSFLSTGSACSKLCWKNGDRVTGSAQRSTLPAAELGVVRKLRETMGDNSCLLAAVVGSASCIELHELIAKEECGDAAGGVGRSGRRVRNWKQGRRSGGSNHELLQRARNQRLQDRGTENHEYQPCMHEGMCDSTGCSCMKRDHMCEKACACSRDCPNRFEGCSCSSGECRTTRCPCFTALRECNPDVCVSCGASELAVSMAIDAASGGRDKRSICGNVNVIRSNHKRLGMSFSLIHGYGMFAREAISATDFVYEYAGAMLSQDEAERRGLIYDKRETSYLFDLNEDAVLDALRCGNKSKFINHEGDTPNCTGKVVSVSGVHHITVWALRDIAVGEELVFDYGYKRSVGPDWSQC</sequence>